<name>A0A0P0CWT1_9FLAO</name>
<evidence type="ECO:0000313" key="1">
    <source>
        <dbReference type="EMBL" id="ALJ04979.1"/>
    </source>
</evidence>
<keyword evidence="2" id="KW-1185">Reference proteome</keyword>
<dbReference type="AlphaFoldDB" id="A0A0P0CWT1"/>
<gene>
    <name evidence="1" type="ORF">APS56_07510</name>
</gene>
<dbReference type="InterPro" id="IPR016181">
    <property type="entry name" value="Acyl_CoA_acyltransferase"/>
</dbReference>
<sequence length="216" mass="25498">MFSLIINGLFIGYWLKLRYVFKQQTKMNTILDIEINSVIEQAELFCTKEEIEIKLVYKLSNKSLEIISERSRELSTLYYVDVDMLKTRAENGCFILKKNDRIYGHIFVHEHLVKGHSVFERTSLWVDRECRNYNLGLLLMYKMTELFSDSFLISVAQTPKVHYYNELLGMTHVTLAKMSAGLVEELEKLGKLRDEHSFRYYVNECFESEIGHLKQI</sequence>
<reference evidence="1 2" key="1">
    <citation type="submission" date="2015-10" db="EMBL/GenBank/DDBJ databases">
        <authorList>
            <person name="Gilbert D.G."/>
        </authorList>
    </citation>
    <scope>NUCLEOTIDE SEQUENCE [LARGE SCALE GENOMIC DNA]</scope>
    <source>
        <strain evidence="2">HZ-22</strain>
    </source>
</reference>
<dbReference type="SUPFAM" id="SSF55729">
    <property type="entry name" value="Acyl-CoA N-acyltransferases (Nat)"/>
    <property type="match status" value="1"/>
</dbReference>
<dbReference type="Proteomes" id="UP000057981">
    <property type="component" value="Chromosome"/>
</dbReference>
<organism evidence="1 2">
    <name type="scientific">Pseudalgibacter alginicilyticus</name>
    <dbReference type="NCBI Taxonomy" id="1736674"/>
    <lineage>
        <taxon>Bacteria</taxon>
        <taxon>Pseudomonadati</taxon>
        <taxon>Bacteroidota</taxon>
        <taxon>Flavobacteriia</taxon>
        <taxon>Flavobacteriales</taxon>
        <taxon>Flavobacteriaceae</taxon>
        <taxon>Pseudalgibacter</taxon>
    </lineage>
</organism>
<dbReference type="STRING" id="1736674.APS56_07510"/>
<evidence type="ECO:0000313" key="2">
    <source>
        <dbReference type="Proteomes" id="UP000057981"/>
    </source>
</evidence>
<protein>
    <submittedName>
        <fullName evidence="1">Uncharacterized protein</fullName>
    </submittedName>
</protein>
<dbReference type="EMBL" id="CP012898">
    <property type="protein sequence ID" value="ALJ04979.1"/>
    <property type="molecule type" value="Genomic_DNA"/>
</dbReference>
<dbReference type="KEGG" id="ahz:APS56_07510"/>
<proteinExistence type="predicted"/>
<accession>A0A0P0CWT1</accession>